<dbReference type="GO" id="GO:0005634">
    <property type="term" value="C:nucleus"/>
    <property type="evidence" value="ECO:0007669"/>
    <property type="project" value="UniProtKB-SubCell"/>
</dbReference>
<evidence type="ECO:0000256" key="3">
    <source>
        <dbReference type="ARBA" id="ARBA00023015"/>
    </source>
</evidence>
<dbReference type="InterPro" id="IPR036864">
    <property type="entry name" value="Zn2-C6_fun-type_DNA-bd_sf"/>
</dbReference>
<dbReference type="SUPFAM" id="SSF57701">
    <property type="entry name" value="Zn2/Cys6 DNA-binding domain"/>
    <property type="match status" value="1"/>
</dbReference>
<dbReference type="PANTHER" id="PTHR47338:SF23">
    <property type="entry name" value="ZN(II)2CYS6 TRANSCRIPTION FACTOR (EUROFUNG)"/>
    <property type="match status" value="1"/>
</dbReference>
<dbReference type="CDD" id="cd12148">
    <property type="entry name" value="fungal_TF_MHR"/>
    <property type="match status" value="1"/>
</dbReference>
<keyword evidence="5" id="KW-0539">Nucleus</keyword>
<dbReference type="InterPro" id="IPR012338">
    <property type="entry name" value="Beta-lactam/transpept-like"/>
</dbReference>
<evidence type="ECO:0000259" key="7">
    <source>
        <dbReference type="PROSITE" id="PS50048"/>
    </source>
</evidence>
<evidence type="ECO:0000256" key="5">
    <source>
        <dbReference type="ARBA" id="ARBA00023242"/>
    </source>
</evidence>
<evidence type="ECO:0000313" key="8">
    <source>
        <dbReference type="EMBL" id="KAH7265712.1"/>
    </source>
</evidence>
<keyword evidence="9" id="KW-1185">Reference proteome</keyword>
<dbReference type="GeneID" id="70226987"/>
<dbReference type="SUPFAM" id="SSF56601">
    <property type="entry name" value="beta-lactamase/transpeptidase-like"/>
    <property type="match status" value="1"/>
</dbReference>
<gene>
    <name evidence="8" type="ORF">BKA55DRAFT_636705</name>
</gene>
<dbReference type="Gene3D" id="4.10.240.10">
    <property type="entry name" value="Zn(2)-C6 fungal-type DNA-binding domain"/>
    <property type="match status" value="1"/>
</dbReference>
<protein>
    <recommendedName>
        <fullName evidence="7">Zn(2)-C6 fungal-type domain-containing protein</fullName>
    </recommendedName>
</protein>
<dbReference type="CDD" id="cd00067">
    <property type="entry name" value="GAL4"/>
    <property type="match status" value="1"/>
</dbReference>
<dbReference type="GO" id="GO:0003677">
    <property type="term" value="F:DNA binding"/>
    <property type="evidence" value="ECO:0007669"/>
    <property type="project" value="InterPro"/>
</dbReference>
<dbReference type="InterPro" id="IPR001138">
    <property type="entry name" value="Zn2Cys6_DnaBD"/>
</dbReference>
<dbReference type="PROSITE" id="PS00463">
    <property type="entry name" value="ZN2_CY6_FUNGAL_1"/>
    <property type="match status" value="1"/>
</dbReference>
<dbReference type="InterPro" id="IPR001466">
    <property type="entry name" value="Beta-lactam-related"/>
</dbReference>
<dbReference type="Proteomes" id="UP000720189">
    <property type="component" value="Unassembled WGS sequence"/>
</dbReference>
<feature type="domain" description="Zn(2)-C6 fungal-type" evidence="7">
    <location>
        <begin position="44"/>
        <end position="73"/>
    </location>
</feature>
<organism evidence="8 9">
    <name type="scientific">Fusarium redolens</name>
    <dbReference type="NCBI Taxonomy" id="48865"/>
    <lineage>
        <taxon>Eukaryota</taxon>
        <taxon>Fungi</taxon>
        <taxon>Dikarya</taxon>
        <taxon>Ascomycota</taxon>
        <taxon>Pezizomycotina</taxon>
        <taxon>Sordariomycetes</taxon>
        <taxon>Hypocreomycetidae</taxon>
        <taxon>Hypocreales</taxon>
        <taxon>Nectriaceae</taxon>
        <taxon>Fusarium</taxon>
        <taxon>Fusarium redolens species complex</taxon>
    </lineage>
</organism>
<dbReference type="GO" id="GO:0000981">
    <property type="term" value="F:DNA-binding transcription factor activity, RNA polymerase II-specific"/>
    <property type="evidence" value="ECO:0007669"/>
    <property type="project" value="InterPro"/>
</dbReference>
<proteinExistence type="predicted"/>
<dbReference type="Gene3D" id="3.40.710.10">
    <property type="entry name" value="DD-peptidase/beta-lactamase superfamily"/>
    <property type="match status" value="1"/>
</dbReference>
<dbReference type="Pfam" id="PF11954">
    <property type="entry name" value="DUF3471"/>
    <property type="match status" value="1"/>
</dbReference>
<dbReference type="Pfam" id="PF00172">
    <property type="entry name" value="Zn_clus"/>
    <property type="match status" value="1"/>
</dbReference>
<evidence type="ECO:0000256" key="4">
    <source>
        <dbReference type="ARBA" id="ARBA00023163"/>
    </source>
</evidence>
<keyword evidence="4" id="KW-0804">Transcription</keyword>
<evidence type="ECO:0000256" key="1">
    <source>
        <dbReference type="ARBA" id="ARBA00004123"/>
    </source>
</evidence>
<dbReference type="PROSITE" id="PS50048">
    <property type="entry name" value="ZN2_CY6_FUNGAL_2"/>
    <property type="match status" value="1"/>
</dbReference>
<dbReference type="OrthoDB" id="4456959at2759"/>
<dbReference type="InterPro" id="IPR021860">
    <property type="entry name" value="Peptidase_S12_Pab87-rel_C"/>
</dbReference>
<evidence type="ECO:0000313" key="9">
    <source>
        <dbReference type="Proteomes" id="UP000720189"/>
    </source>
</evidence>
<feature type="region of interest" description="Disordered" evidence="6">
    <location>
        <begin position="1"/>
        <end position="45"/>
    </location>
</feature>
<dbReference type="Pfam" id="PF04082">
    <property type="entry name" value="Fungal_trans"/>
    <property type="match status" value="1"/>
</dbReference>
<evidence type="ECO:0000256" key="6">
    <source>
        <dbReference type="SAM" id="MobiDB-lite"/>
    </source>
</evidence>
<keyword evidence="2" id="KW-0479">Metal-binding</keyword>
<evidence type="ECO:0000256" key="2">
    <source>
        <dbReference type="ARBA" id="ARBA00022723"/>
    </source>
</evidence>
<feature type="compositionally biased region" description="Basic and acidic residues" evidence="6">
    <location>
        <begin position="20"/>
        <end position="29"/>
    </location>
</feature>
<dbReference type="RefSeq" id="XP_046054447.1">
    <property type="nucleotide sequence ID" value="XM_046197033.1"/>
</dbReference>
<dbReference type="Gene3D" id="2.40.128.600">
    <property type="match status" value="1"/>
</dbReference>
<sequence length="1308" mass="145431">MSFQPCSEGGNDVESPTRLNETHSDEPRPEKRKRTSKDDAQGPSCSLCRKRKARCSRDQPCGTCIKLGAECLYDQEKSKPGMRAGAIETLTQRVATLENMFVGQGVLWQQIWNSINQQNNQEYGRKPDSHPEMSIQQMASDVRRHLSELPLSEIVQQADPVIAGIQQNGTFDTPHTHRPRNTSSLEHQVKLGTLPPDDLVDSMVDIYFSQIHPWIPMLHAPTFRGYLSNPSGRARVSTILHAIVSLCVRFSDDPRLRNAPELRAQYSTSCRQTVILASMESFSVENLQAMTICAFDIIGSGRGPSAWSIVGSMSRTVEQLRLSTEEEETQSRQSRSKALIERVAFLPPATTWAELEERRRIFWNVFLMDRFCSICTGWNFSLTSADVTRRLPCEGAIWETGEPSQTPTPYFGISTRSHDREKDYLPATRDTEDGQASLGGFAFCIEATESLSLVTSFFLQYRVDFKEVHEVQRWLMRFKQLDLRLVQWKFFLPEKWRKACQFNNDGNLDPNLVLAHIAHNTAVVLLHQGLAYPPAEWQSLPVRLPSASSAETCQVAADEVATIAEQFLGHSHILISPQFSFCLFVCGKMLLTHAAYYQSTLTSSFDSIISSLEEISRRWNGDQPPARANLASKFCSRLRKARVDGSGAVDIREAFSEKPSSRSSGLDFRNTVLIPTSTSTEATMPGALDEEIGLHSTQTESPESISLAFPPLPLSFQISNATHDSIFNAPAKSDNNIAEVVNTDMNIAANCLDFYDLSEQTFLPSDRVSMLSRAMDDLSRRLEEFGPSIRELMKLGGTPGLSLSVATKNQPVYHANYGVRDLEAGLPVTQDSIFPVCSLAKGVSAAAMGILVDEGTASWQMLVKDATPSFHPNNSHLHNNTTLADLYSHRSGMSSCGNLVGGCEGNILIGKDDCMRVVNHQTLVPAQLGSFMYNSTAYDACDEAFRSLSGASLDDFLQRKVFDELGLRRTFMKPPPTDMDNVTKSYNALDDGTPWCIPGPKLGEDGIACGSGGLWSCAADLIKLYAHFVQSFNHECQTGQTSTPRSPLKQVSKLMSAHVPMLETGLGEVSYGLGWARVQLPNTLGHIGLNGRLMPHGMPVIGKGVHDELIFYHQGTLPGALAVVILIPRTESVVLVMSNCLSLTDVPDWVSQMVLEEILGIPLKDRIDFIAYAKTSIAINLGWHDRIVQGLVQGQPQAIRPHKLLESYVGTYVDESRVFSVVVTLKEGVLFWAFQGLDSERYKLTHYDGDTFTWLQPRNDLSRRGRWVLGNDNDPSFWKIEFGVDRHGSVNRVLWRHDASLDPIVYSR</sequence>
<dbReference type="SMART" id="SM00906">
    <property type="entry name" value="Fungal_trans"/>
    <property type="match status" value="1"/>
</dbReference>
<accession>A0A9P9HY51</accession>
<reference evidence="8" key="1">
    <citation type="journal article" date="2021" name="Nat. Commun.">
        <title>Genetic determinants of endophytism in the Arabidopsis root mycobiome.</title>
        <authorList>
            <person name="Mesny F."/>
            <person name="Miyauchi S."/>
            <person name="Thiergart T."/>
            <person name="Pickel B."/>
            <person name="Atanasova L."/>
            <person name="Karlsson M."/>
            <person name="Huettel B."/>
            <person name="Barry K.W."/>
            <person name="Haridas S."/>
            <person name="Chen C."/>
            <person name="Bauer D."/>
            <person name="Andreopoulos W."/>
            <person name="Pangilinan J."/>
            <person name="LaButti K."/>
            <person name="Riley R."/>
            <person name="Lipzen A."/>
            <person name="Clum A."/>
            <person name="Drula E."/>
            <person name="Henrissat B."/>
            <person name="Kohler A."/>
            <person name="Grigoriev I.V."/>
            <person name="Martin F.M."/>
            <person name="Hacquard S."/>
        </authorList>
    </citation>
    <scope>NUCLEOTIDE SEQUENCE</scope>
    <source>
        <strain evidence="8">MPI-CAGE-AT-0023</strain>
    </source>
</reference>
<keyword evidence="3" id="KW-0805">Transcription regulation</keyword>
<dbReference type="InterPro" id="IPR007219">
    <property type="entry name" value="XnlR_reg_dom"/>
</dbReference>
<dbReference type="Pfam" id="PF00144">
    <property type="entry name" value="Beta-lactamase"/>
    <property type="match status" value="1"/>
</dbReference>
<comment type="caution">
    <text evidence="8">The sequence shown here is derived from an EMBL/GenBank/DDBJ whole genome shotgun (WGS) entry which is preliminary data.</text>
</comment>
<dbReference type="SMART" id="SM00066">
    <property type="entry name" value="GAL4"/>
    <property type="match status" value="1"/>
</dbReference>
<name>A0A9P9HY51_FUSRE</name>
<dbReference type="PANTHER" id="PTHR47338">
    <property type="entry name" value="ZN(II)2CYS6 TRANSCRIPTION FACTOR (EUROFUNG)-RELATED"/>
    <property type="match status" value="1"/>
</dbReference>
<comment type="subcellular location">
    <subcellularLocation>
        <location evidence="1">Nucleus</location>
    </subcellularLocation>
</comment>
<dbReference type="GO" id="GO:0006351">
    <property type="term" value="P:DNA-templated transcription"/>
    <property type="evidence" value="ECO:0007669"/>
    <property type="project" value="InterPro"/>
</dbReference>
<dbReference type="GO" id="GO:0008270">
    <property type="term" value="F:zinc ion binding"/>
    <property type="evidence" value="ECO:0007669"/>
    <property type="project" value="InterPro"/>
</dbReference>
<dbReference type="InterPro" id="IPR050815">
    <property type="entry name" value="TF_fung"/>
</dbReference>
<dbReference type="EMBL" id="JAGMUX010000003">
    <property type="protein sequence ID" value="KAH7265712.1"/>
    <property type="molecule type" value="Genomic_DNA"/>
</dbReference>